<organism evidence="2">
    <name type="scientific">Iconisemion striatum</name>
    <dbReference type="NCBI Taxonomy" id="60296"/>
    <lineage>
        <taxon>Eukaryota</taxon>
        <taxon>Metazoa</taxon>
        <taxon>Chordata</taxon>
        <taxon>Craniata</taxon>
        <taxon>Vertebrata</taxon>
        <taxon>Euteleostomi</taxon>
        <taxon>Actinopterygii</taxon>
        <taxon>Neopterygii</taxon>
        <taxon>Teleostei</taxon>
        <taxon>Neoteleostei</taxon>
        <taxon>Acanthomorphata</taxon>
        <taxon>Ovalentaria</taxon>
        <taxon>Atherinomorphae</taxon>
        <taxon>Cyprinodontiformes</taxon>
        <taxon>Nothobranchiidae</taxon>
        <taxon>Iconisemion</taxon>
    </lineage>
</organism>
<feature type="non-terminal residue" evidence="2">
    <location>
        <position position="74"/>
    </location>
</feature>
<keyword evidence="1" id="KW-0472">Membrane</keyword>
<reference evidence="2" key="1">
    <citation type="submission" date="2016-05" db="EMBL/GenBank/DDBJ databases">
        <authorList>
            <person name="Lavstsen T."/>
            <person name="Jespersen J.S."/>
        </authorList>
    </citation>
    <scope>NUCLEOTIDE SEQUENCE</scope>
    <source>
        <tissue evidence="2">Brain</tissue>
    </source>
</reference>
<gene>
    <name evidence="2" type="primary">Nfu_g_1_010901</name>
</gene>
<dbReference type="EMBL" id="HADX01013306">
    <property type="protein sequence ID" value="SBP35538.1"/>
    <property type="molecule type" value="Transcribed_RNA"/>
</dbReference>
<keyword evidence="1" id="KW-0812">Transmembrane</keyword>
<feature type="non-terminal residue" evidence="2">
    <location>
        <position position="1"/>
    </location>
</feature>
<sequence>AVFIIVGIISAMTTCWINCGTLILSVMMNVVGCVFAIIACVLYSIDVADSSFQWMCDNTDLNQCIYLAYYAQSM</sequence>
<keyword evidence="1" id="KW-1133">Transmembrane helix</keyword>
<evidence type="ECO:0000313" key="2">
    <source>
        <dbReference type="EMBL" id="SBP35538.1"/>
    </source>
</evidence>
<reference evidence="2" key="2">
    <citation type="submission" date="2016-06" db="EMBL/GenBank/DDBJ databases">
        <title>The genome of a short-lived fish provides insights into sex chromosome evolution and the genetic control of aging.</title>
        <authorList>
            <person name="Reichwald K."/>
            <person name="Felder M."/>
            <person name="Petzold A."/>
            <person name="Koch P."/>
            <person name="Groth M."/>
            <person name="Platzer M."/>
        </authorList>
    </citation>
    <scope>NUCLEOTIDE SEQUENCE</scope>
    <source>
        <tissue evidence="2">Brain</tissue>
    </source>
</reference>
<name>A0A1A7YZE0_9TELE</name>
<evidence type="ECO:0000256" key="1">
    <source>
        <dbReference type="SAM" id="Phobius"/>
    </source>
</evidence>
<protein>
    <submittedName>
        <fullName evidence="2">Uncharacterized protein</fullName>
    </submittedName>
</protein>
<proteinExistence type="predicted"/>
<accession>A0A1A7YZE0</accession>
<feature type="transmembrane region" description="Helical" evidence="1">
    <location>
        <begin position="22"/>
        <end position="45"/>
    </location>
</feature>
<dbReference type="AlphaFoldDB" id="A0A1A7YZE0"/>